<feature type="compositionally biased region" description="Acidic residues" evidence="1">
    <location>
        <begin position="25"/>
        <end position="34"/>
    </location>
</feature>
<feature type="compositionally biased region" description="Basic and acidic residues" evidence="1">
    <location>
        <begin position="440"/>
        <end position="449"/>
    </location>
</feature>
<feature type="compositionally biased region" description="Low complexity" evidence="1">
    <location>
        <begin position="660"/>
        <end position="677"/>
    </location>
</feature>
<feature type="compositionally biased region" description="Polar residues" evidence="1">
    <location>
        <begin position="430"/>
        <end position="439"/>
    </location>
</feature>
<feature type="compositionally biased region" description="Basic and acidic residues" evidence="1">
    <location>
        <begin position="97"/>
        <end position="111"/>
    </location>
</feature>
<accession>K3WRK2</accession>
<feature type="region of interest" description="Disordered" evidence="1">
    <location>
        <begin position="599"/>
        <end position="638"/>
    </location>
</feature>
<evidence type="ECO:0000313" key="3">
    <source>
        <dbReference type="Proteomes" id="UP000019132"/>
    </source>
</evidence>
<feature type="region of interest" description="Disordered" evidence="1">
    <location>
        <begin position="430"/>
        <end position="449"/>
    </location>
</feature>
<protein>
    <submittedName>
        <fullName evidence="2">Uncharacterized protein</fullName>
    </submittedName>
</protein>
<proteinExistence type="predicted"/>
<feature type="compositionally biased region" description="Basic and acidic residues" evidence="1">
    <location>
        <begin position="118"/>
        <end position="127"/>
    </location>
</feature>
<feature type="region of interest" description="Disordered" evidence="1">
    <location>
        <begin position="213"/>
        <end position="233"/>
    </location>
</feature>
<organism evidence="2 3">
    <name type="scientific">Globisporangium ultimum (strain ATCC 200006 / CBS 805.95 / DAOM BR144)</name>
    <name type="common">Pythium ultimum</name>
    <dbReference type="NCBI Taxonomy" id="431595"/>
    <lineage>
        <taxon>Eukaryota</taxon>
        <taxon>Sar</taxon>
        <taxon>Stramenopiles</taxon>
        <taxon>Oomycota</taxon>
        <taxon>Peronosporomycetes</taxon>
        <taxon>Pythiales</taxon>
        <taxon>Pythiaceae</taxon>
        <taxon>Globisporangium</taxon>
    </lineage>
</organism>
<feature type="region of interest" description="Disordered" evidence="1">
    <location>
        <begin position="660"/>
        <end position="692"/>
    </location>
</feature>
<feature type="region of interest" description="Disordered" evidence="1">
    <location>
        <begin position="24"/>
        <end position="150"/>
    </location>
</feature>
<evidence type="ECO:0000256" key="1">
    <source>
        <dbReference type="SAM" id="MobiDB-lite"/>
    </source>
</evidence>
<dbReference type="InParanoid" id="K3WRK2"/>
<keyword evidence="3" id="KW-1185">Reference proteome</keyword>
<dbReference type="EMBL" id="GL376585">
    <property type="status" value="NOT_ANNOTATED_CDS"/>
    <property type="molecule type" value="Genomic_DNA"/>
</dbReference>
<evidence type="ECO:0000313" key="2">
    <source>
        <dbReference type="EnsemblProtists" id="PYU1_T007596"/>
    </source>
</evidence>
<sequence>MAKIPMEEWMRTRESARTTVHVADDDGFEYETSEEGVRLGIDRSQTPDWAKTVKPKGAHKAERTSPSQIEARRLGAGEKWGKRAAPQPFARANANERQSDANHGDSIRQDQELDDRGEDVHDTEDPLYKNQQSSKMHQLEGAQQRPSAAPENVMSLSIANLDINSHKPSLTSSSLALEREQLEKRKKQIDTANAVAAMNNRLSQLGLLKLQTPQQVSAQEEGGSTNITQDSEQKVGDIASASDDASTHDESEELVPKVEATCHGSVEKDQKGRITRPDIPEEMLQSIDISVIRRVTEVPDELTSRIQDRLHEGTRSVGENTFDIPKPTVTDSVASLCAVDQSMSTFTQGFVVKNVQSTTSSIIGDVDRSLSAFSSGYTDGVASKTPAVSQPINVTSSLSAYTQGYMGEDETKESISRNTGVAESLSSFTTEYQAQNNGRRSQDSREPRVDESLNAFTSGFQVVSMADQSDKVMQRKDATSASMSLFTSGYSSEHASQEVQVNQSISLSSVTASLSQFTSGYNTDNSFTAKASTQSSTNNSRRQSATDSAVAASFSMFTIGYEADGCPITEQNATPAKETKIPAVMESLSVFTTGYEVDANQGESPQQSNSNVISGSNTSQQTKFEPGNNASDGSSSVGVGRSLSSFTAGYEVMNALPVSPASSPCSVVSSTSSSTPSHARETSEAKLSSADARCPEATVQATISDLDQQLVTVAKAFEDFLPTEKAAAPEVQEIQQLVTQLRAAIEKFSGSEN</sequence>
<dbReference type="HOGENOM" id="CLU_369850_0_0_1"/>
<dbReference type="EnsemblProtists" id="PYU1_T007596">
    <property type="protein sequence ID" value="PYU1_T007596"/>
    <property type="gene ID" value="PYU1_G007580"/>
</dbReference>
<dbReference type="eggNOG" id="KOG1408">
    <property type="taxonomic scope" value="Eukaryota"/>
</dbReference>
<feature type="region of interest" description="Disordered" evidence="1">
    <location>
        <begin position="525"/>
        <end position="544"/>
    </location>
</feature>
<dbReference type="VEuPathDB" id="FungiDB:PYU1_G007580"/>
<feature type="compositionally biased region" description="Polar residues" evidence="1">
    <location>
        <begin position="213"/>
        <end position="230"/>
    </location>
</feature>
<dbReference type="Proteomes" id="UP000019132">
    <property type="component" value="Unassembled WGS sequence"/>
</dbReference>
<reference evidence="2" key="3">
    <citation type="submission" date="2015-02" db="UniProtKB">
        <authorList>
            <consortium name="EnsemblProtists"/>
        </authorList>
    </citation>
    <scope>IDENTIFICATION</scope>
    <source>
        <strain evidence="2">DAOM BR144</strain>
    </source>
</reference>
<feature type="compositionally biased region" description="Polar residues" evidence="1">
    <location>
        <begin position="601"/>
        <end position="623"/>
    </location>
</feature>
<name>K3WRK2_GLOUD</name>
<reference evidence="3" key="1">
    <citation type="journal article" date="2010" name="Genome Biol.">
        <title>Genome sequence of the necrotrophic plant pathogen Pythium ultimum reveals original pathogenicity mechanisms and effector repertoire.</title>
        <authorList>
            <person name="Levesque C.A."/>
            <person name="Brouwer H."/>
            <person name="Cano L."/>
            <person name="Hamilton J.P."/>
            <person name="Holt C."/>
            <person name="Huitema E."/>
            <person name="Raffaele S."/>
            <person name="Robideau G.P."/>
            <person name="Thines M."/>
            <person name="Win J."/>
            <person name="Zerillo M.M."/>
            <person name="Beakes G.W."/>
            <person name="Boore J.L."/>
            <person name="Busam D."/>
            <person name="Dumas B."/>
            <person name="Ferriera S."/>
            <person name="Fuerstenberg S.I."/>
            <person name="Gachon C.M."/>
            <person name="Gaulin E."/>
            <person name="Govers F."/>
            <person name="Grenville-Briggs L."/>
            <person name="Horner N."/>
            <person name="Hostetler J."/>
            <person name="Jiang R.H."/>
            <person name="Johnson J."/>
            <person name="Krajaejun T."/>
            <person name="Lin H."/>
            <person name="Meijer H.J."/>
            <person name="Moore B."/>
            <person name="Morris P."/>
            <person name="Phuntmart V."/>
            <person name="Puiu D."/>
            <person name="Shetty J."/>
            <person name="Stajich J.E."/>
            <person name="Tripathy S."/>
            <person name="Wawra S."/>
            <person name="van West P."/>
            <person name="Whitty B.R."/>
            <person name="Coutinho P.M."/>
            <person name="Henrissat B."/>
            <person name="Martin F."/>
            <person name="Thomas P.D."/>
            <person name="Tyler B.M."/>
            <person name="De Vries R.P."/>
            <person name="Kamoun S."/>
            <person name="Yandell M."/>
            <person name="Tisserat N."/>
            <person name="Buell C.R."/>
        </authorList>
    </citation>
    <scope>NUCLEOTIDE SEQUENCE</scope>
    <source>
        <strain evidence="3">DAOM:BR144</strain>
    </source>
</reference>
<feature type="compositionally biased region" description="Basic and acidic residues" evidence="1">
    <location>
        <begin position="70"/>
        <end position="81"/>
    </location>
</feature>
<reference evidence="3" key="2">
    <citation type="submission" date="2010-04" db="EMBL/GenBank/DDBJ databases">
        <authorList>
            <person name="Buell R."/>
            <person name="Hamilton J."/>
            <person name="Hostetler J."/>
        </authorList>
    </citation>
    <scope>NUCLEOTIDE SEQUENCE [LARGE SCALE GENOMIC DNA]</scope>
    <source>
        <strain evidence="3">DAOM:BR144</strain>
    </source>
</reference>
<dbReference type="AlphaFoldDB" id="K3WRK2"/>